<dbReference type="EMBL" id="QGDV01000013">
    <property type="protein sequence ID" value="PWJ61991.1"/>
    <property type="molecule type" value="Genomic_DNA"/>
</dbReference>
<gene>
    <name evidence="2" type="ORF">B0H03_11314</name>
</gene>
<feature type="transmembrane region" description="Helical" evidence="1">
    <location>
        <begin position="75"/>
        <end position="92"/>
    </location>
</feature>
<feature type="transmembrane region" description="Helical" evidence="1">
    <location>
        <begin position="152"/>
        <end position="173"/>
    </location>
</feature>
<keyword evidence="3" id="KW-1185">Reference proteome</keyword>
<comment type="caution">
    <text evidence="2">The sequence shown here is derived from an EMBL/GenBank/DDBJ whole genome shotgun (WGS) entry which is preliminary data.</text>
</comment>
<evidence type="ECO:0000313" key="3">
    <source>
        <dbReference type="Proteomes" id="UP000245674"/>
    </source>
</evidence>
<keyword evidence="1" id="KW-1133">Transmembrane helix</keyword>
<feature type="transmembrane region" description="Helical" evidence="1">
    <location>
        <begin position="126"/>
        <end position="146"/>
    </location>
</feature>
<feature type="transmembrane region" description="Helical" evidence="1">
    <location>
        <begin position="421"/>
        <end position="440"/>
    </location>
</feature>
<keyword evidence="1" id="KW-0472">Membrane</keyword>
<sequence>MSRPEVNDADALRLARSIIRTRAGRPSTGDTVYGIYVTVFVAGVVVFPIVRAAMIGLAMPRIVVFATENLTTERISIALAVITGLVFLLGRVRGPVVPSEPYIETIVVSPLPRSLTLRRPYTAGRMTLLAILLLLAVVLVGGAAIAAPADPLGILLFFVGFAAWAWLLSLAWLAGQWSGPRRRAVAVGLAIAIVIQAGIALLPAAAGSVSWISPWGWAASLWSALDGVTMAHGIAVALLVLALGSQLLLPAMLDQLGREDLADQARRWNAVFSLALTGDVKSAANRLKAPPRLGRHWHWPAPSGAAGAIVLRDLLGIARFPARGFVGLVTTVGLGATTTLGLREGEGAQLVTATAALSLYFAIGVWCEGLRLFGSTVGGSSPYGISSTMQAGLHLVVPILIGVPLASAGAVVVASGTVLPVIWTTLLAVFAVAVQAFSALKGALPVSLLTPVPSPIGDLSVVNVAVWLADAVTVMALVGGGLSVAVTVANRAIGAYFALAILCILMTWWAYGRLRRLARP</sequence>
<name>A0ABX5L9M5_9MICO</name>
<feature type="transmembrane region" description="Helical" evidence="1">
    <location>
        <begin position="32"/>
        <end position="55"/>
    </location>
</feature>
<feature type="transmembrane region" description="Helical" evidence="1">
    <location>
        <begin position="185"/>
        <end position="209"/>
    </location>
</feature>
<feature type="transmembrane region" description="Helical" evidence="1">
    <location>
        <begin position="461"/>
        <end position="486"/>
    </location>
</feature>
<evidence type="ECO:0008006" key="4">
    <source>
        <dbReference type="Google" id="ProtNLM"/>
    </source>
</evidence>
<accession>A0ABX5L9M5</accession>
<protein>
    <recommendedName>
        <fullName evidence="4">ABC-2 type transport system permease protein</fullName>
    </recommendedName>
</protein>
<feature type="transmembrane region" description="Helical" evidence="1">
    <location>
        <begin position="322"/>
        <end position="342"/>
    </location>
</feature>
<evidence type="ECO:0000313" key="2">
    <source>
        <dbReference type="EMBL" id="PWJ61991.1"/>
    </source>
</evidence>
<feature type="transmembrane region" description="Helical" evidence="1">
    <location>
        <begin position="492"/>
        <end position="511"/>
    </location>
</feature>
<reference evidence="2 3" key="1">
    <citation type="submission" date="2018-03" db="EMBL/GenBank/DDBJ databases">
        <title>Genomic Encyclopedia of Type Strains, Phase III (KMG-III): the genomes of soil and plant-associated and newly described type strains.</title>
        <authorList>
            <person name="Whitman W."/>
        </authorList>
    </citation>
    <scope>NUCLEOTIDE SEQUENCE [LARGE SCALE GENOMIC DNA]</scope>
    <source>
        <strain evidence="2 3">VKM Ac-1602</strain>
    </source>
</reference>
<keyword evidence="1" id="KW-0812">Transmembrane</keyword>
<proteinExistence type="predicted"/>
<dbReference type="Proteomes" id="UP000245674">
    <property type="component" value="Unassembled WGS sequence"/>
</dbReference>
<feature type="transmembrane region" description="Helical" evidence="1">
    <location>
        <begin position="391"/>
        <end position="415"/>
    </location>
</feature>
<feature type="transmembrane region" description="Helical" evidence="1">
    <location>
        <begin position="229"/>
        <end position="249"/>
    </location>
</feature>
<organism evidence="2 3">
    <name type="scientific">Rathayibacter iranicus NCPPB 2253 = VKM Ac-1602</name>
    <dbReference type="NCBI Taxonomy" id="1328868"/>
    <lineage>
        <taxon>Bacteria</taxon>
        <taxon>Bacillati</taxon>
        <taxon>Actinomycetota</taxon>
        <taxon>Actinomycetes</taxon>
        <taxon>Micrococcales</taxon>
        <taxon>Microbacteriaceae</taxon>
        <taxon>Rathayibacter</taxon>
    </lineage>
</organism>
<evidence type="ECO:0000256" key="1">
    <source>
        <dbReference type="SAM" id="Phobius"/>
    </source>
</evidence>